<evidence type="ECO:0000313" key="1">
    <source>
        <dbReference type="EMBL" id="ADY61249.1"/>
    </source>
</evidence>
<accession>F0SQ72</accession>
<dbReference type="Proteomes" id="UP000006860">
    <property type="component" value="Chromosome"/>
</dbReference>
<dbReference type="HOGENOM" id="CLU_1968923_0_0_0"/>
<name>F0SQ72_RUBBR</name>
<gene>
    <name evidence="1" type="ordered locus">Plabr_3652</name>
</gene>
<dbReference type="EMBL" id="CP002546">
    <property type="protein sequence ID" value="ADY61249.1"/>
    <property type="molecule type" value="Genomic_DNA"/>
</dbReference>
<reference evidence="2" key="1">
    <citation type="submission" date="2011-02" db="EMBL/GenBank/DDBJ databases">
        <title>The complete genome of Planctomyces brasiliensis DSM 5305.</title>
        <authorList>
            <person name="Lucas S."/>
            <person name="Copeland A."/>
            <person name="Lapidus A."/>
            <person name="Bruce D."/>
            <person name="Goodwin L."/>
            <person name="Pitluck S."/>
            <person name="Kyrpides N."/>
            <person name="Mavromatis K."/>
            <person name="Pagani I."/>
            <person name="Ivanova N."/>
            <person name="Ovchinnikova G."/>
            <person name="Lu M."/>
            <person name="Detter J.C."/>
            <person name="Han C."/>
            <person name="Land M."/>
            <person name="Hauser L."/>
            <person name="Markowitz V."/>
            <person name="Cheng J.-F."/>
            <person name="Hugenholtz P."/>
            <person name="Woyke T."/>
            <person name="Wu D."/>
            <person name="Tindall B."/>
            <person name="Pomrenke H.G."/>
            <person name="Brambilla E."/>
            <person name="Klenk H.-P."/>
            <person name="Eisen J.A."/>
        </authorList>
    </citation>
    <scope>NUCLEOTIDE SEQUENCE [LARGE SCALE GENOMIC DNA]</scope>
    <source>
        <strain evidence="2">ATCC 49424 / DSM 5305 / JCM 21570 / NBRC 103401 / IFAM 1448</strain>
    </source>
</reference>
<proteinExistence type="predicted"/>
<dbReference type="KEGG" id="pbs:Plabr_3652"/>
<dbReference type="RefSeq" id="WP_013629968.1">
    <property type="nucleotide sequence ID" value="NC_015174.1"/>
</dbReference>
<keyword evidence="2" id="KW-1185">Reference proteome</keyword>
<sequence>MLHGNSASGNSDCHYRHEQFYRIDTRFIIRENNVACCPVCGCSEVHLGQVSVYQGHESTHCYSDSTKILPSDRHRQYRGSGLHIKFHCEWGHEFAEVLSFHKGATTRTMYARRYDSEVESLDELWRD</sequence>
<evidence type="ECO:0000313" key="2">
    <source>
        <dbReference type="Proteomes" id="UP000006860"/>
    </source>
</evidence>
<dbReference type="AlphaFoldDB" id="F0SQ72"/>
<organism evidence="1 2">
    <name type="scientific">Rubinisphaera brasiliensis (strain ATCC 49424 / DSM 5305 / JCM 21570 / IAM 15109 / NBRC 103401 / IFAM 1448)</name>
    <name type="common">Planctomyces brasiliensis</name>
    <dbReference type="NCBI Taxonomy" id="756272"/>
    <lineage>
        <taxon>Bacteria</taxon>
        <taxon>Pseudomonadati</taxon>
        <taxon>Planctomycetota</taxon>
        <taxon>Planctomycetia</taxon>
        <taxon>Planctomycetales</taxon>
        <taxon>Planctomycetaceae</taxon>
        <taxon>Rubinisphaera</taxon>
    </lineage>
</organism>
<protein>
    <submittedName>
        <fullName evidence="1">Uncharacterized protein</fullName>
    </submittedName>
</protein>
<dbReference type="STRING" id="756272.Plabr_3652"/>